<dbReference type="RefSeq" id="WP_281398298.1">
    <property type="nucleotide sequence ID" value="NZ_JACHMB010000001.1"/>
</dbReference>
<comment type="caution">
    <text evidence="1">The sequence shown here is derived from an EMBL/GenBank/DDBJ whole genome shotgun (WGS) entry which is preliminary data.</text>
</comment>
<proteinExistence type="predicted"/>
<name>A0A7W9LF32_9ACTN</name>
<organism evidence="1 2">
    <name type="scientific">Nonomuraea jabiensis</name>
    <dbReference type="NCBI Taxonomy" id="882448"/>
    <lineage>
        <taxon>Bacteria</taxon>
        <taxon>Bacillati</taxon>
        <taxon>Actinomycetota</taxon>
        <taxon>Actinomycetes</taxon>
        <taxon>Streptosporangiales</taxon>
        <taxon>Streptosporangiaceae</taxon>
        <taxon>Nonomuraea</taxon>
    </lineage>
</organism>
<gene>
    <name evidence="1" type="ORF">HD596_008074</name>
</gene>
<evidence type="ECO:0000313" key="2">
    <source>
        <dbReference type="Proteomes" id="UP000579153"/>
    </source>
</evidence>
<keyword evidence="2" id="KW-1185">Reference proteome</keyword>
<dbReference type="AlphaFoldDB" id="A0A7W9LF32"/>
<evidence type="ECO:0000313" key="1">
    <source>
        <dbReference type="EMBL" id="MBB5781318.1"/>
    </source>
</evidence>
<protein>
    <submittedName>
        <fullName evidence="1">Acyl-CoA reductase-like NAD-dependent aldehyde dehydrogenase</fullName>
    </submittedName>
</protein>
<reference evidence="1 2" key="1">
    <citation type="submission" date="2020-08" db="EMBL/GenBank/DDBJ databases">
        <title>Sequencing the genomes of 1000 actinobacteria strains.</title>
        <authorList>
            <person name="Klenk H.-P."/>
        </authorList>
    </citation>
    <scope>NUCLEOTIDE SEQUENCE [LARGE SCALE GENOMIC DNA]</scope>
    <source>
        <strain evidence="1 2">DSM 45507</strain>
    </source>
</reference>
<dbReference type="EMBL" id="JACHMB010000001">
    <property type="protein sequence ID" value="MBB5781318.1"/>
    <property type="molecule type" value="Genomic_DNA"/>
</dbReference>
<accession>A0A7W9LF32</accession>
<sequence>MTRTGEFYVGGERVEPEGGEVLKVVSPSSEEVVGEVRASAP</sequence>
<dbReference type="Proteomes" id="UP000579153">
    <property type="component" value="Unassembled WGS sequence"/>
</dbReference>